<evidence type="ECO:0000256" key="1">
    <source>
        <dbReference type="SAM" id="MobiDB-lite"/>
    </source>
</evidence>
<organism evidence="2 3">
    <name type="scientific">[Kitasatospora] papulosa</name>
    <dbReference type="NCBI Taxonomy" id="1464011"/>
    <lineage>
        <taxon>Bacteria</taxon>
        <taxon>Bacillati</taxon>
        <taxon>Actinomycetota</taxon>
        <taxon>Actinomycetes</taxon>
        <taxon>Kitasatosporales</taxon>
        <taxon>Streptomycetaceae</taxon>
        <taxon>Streptomyces</taxon>
    </lineage>
</organism>
<dbReference type="EMBL" id="CP108135">
    <property type="protein sequence ID" value="WTP65724.1"/>
    <property type="molecule type" value="Genomic_DNA"/>
</dbReference>
<keyword evidence="3" id="KW-1185">Reference proteome</keyword>
<sequence length="71" mass="6985">MSVTDVEPARTAAEDPAADDGATGEPGDRRGQELPASVTGHRRTGGPVLSDSGLDMAASLPPVGGTALSIA</sequence>
<dbReference type="RefSeq" id="WP_386299920.1">
    <property type="nucleotide sequence ID" value="NZ_CP108135.1"/>
</dbReference>
<evidence type="ECO:0000313" key="3">
    <source>
        <dbReference type="Proteomes" id="UP001622496"/>
    </source>
</evidence>
<reference evidence="2 3" key="1">
    <citation type="submission" date="2022-10" db="EMBL/GenBank/DDBJ databases">
        <title>The complete genomes of actinobacterial strains from the NBC collection.</title>
        <authorList>
            <person name="Joergensen T.S."/>
            <person name="Alvarez Arevalo M."/>
            <person name="Sterndorff E.B."/>
            <person name="Faurdal D."/>
            <person name="Vuksanovic O."/>
            <person name="Mourched A.-S."/>
            <person name="Charusanti P."/>
            <person name="Shaw S."/>
            <person name="Blin K."/>
            <person name="Weber T."/>
        </authorList>
    </citation>
    <scope>NUCLEOTIDE SEQUENCE [LARGE SCALE GENOMIC DNA]</scope>
    <source>
        <strain evidence="2 3">NBC_00185</strain>
    </source>
</reference>
<gene>
    <name evidence="2" type="ORF">OG560_09940</name>
</gene>
<dbReference type="Proteomes" id="UP001622496">
    <property type="component" value="Chromosome"/>
</dbReference>
<evidence type="ECO:0000313" key="2">
    <source>
        <dbReference type="EMBL" id="WTP65724.1"/>
    </source>
</evidence>
<protein>
    <submittedName>
        <fullName evidence="2">Uncharacterized protein</fullName>
    </submittedName>
</protein>
<name>A0ABZ1JZR9_9ACTN</name>
<accession>A0ABZ1JZR9</accession>
<proteinExistence type="predicted"/>
<feature type="region of interest" description="Disordered" evidence="1">
    <location>
        <begin position="1"/>
        <end position="71"/>
    </location>
</feature>